<dbReference type="HOGENOM" id="CLU_2181352_0_0_10"/>
<evidence type="ECO:0000313" key="2">
    <source>
        <dbReference type="Proteomes" id="UP000006330"/>
    </source>
</evidence>
<dbReference type="EMBL" id="AGZO01000008">
    <property type="protein sequence ID" value="EKN19411.1"/>
    <property type="molecule type" value="Genomic_DNA"/>
</dbReference>
<organism evidence="1 2">
    <name type="scientific">Parabacteroides goldsteinii CL02T12C30</name>
    <dbReference type="NCBI Taxonomy" id="999418"/>
    <lineage>
        <taxon>Bacteria</taxon>
        <taxon>Pseudomonadati</taxon>
        <taxon>Bacteroidota</taxon>
        <taxon>Bacteroidia</taxon>
        <taxon>Bacteroidales</taxon>
        <taxon>Tannerellaceae</taxon>
        <taxon>Parabacteroides</taxon>
    </lineage>
</organism>
<dbReference type="AlphaFoldDB" id="K6A6R7"/>
<accession>K6A6R7</accession>
<name>K6A6R7_9BACT</name>
<proteinExistence type="predicted"/>
<gene>
    <name evidence="1" type="ORF">HMPREF1076_00703</name>
</gene>
<dbReference type="Proteomes" id="UP000006330">
    <property type="component" value="Unassembled WGS sequence"/>
</dbReference>
<comment type="caution">
    <text evidence="1">The sequence shown here is derived from an EMBL/GenBank/DDBJ whole genome shotgun (WGS) entry which is preliminary data.</text>
</comment>
<reference evidence="1 2" key="1">
    <citation type="submission" date="2012-02" db="EMBL/GenBank/DDBJ databases">
        <title>The Genome Sequence of Parabacteroides goldsteinii CL02T12C30.</title>
        <authorList>
            <consortium name="The Broad Institute Genome Sequencing Platform"/>
            <person name="Earl A."/>
            <person name="Ward D."/>
            <person name="Feldgarden M."/>
            <person name="Gevers D."/>
            <person name="Zitomersky N.L."/>
            <person name="Coyne M.J."/>
            <person name="Comstock L.E."/>
            <person name="Young S.K."/>
            <person name="Zeng Q."/>
            <person name="Gargeya S."/>
            <person name="Fitzgerald M."/>
            <person name="Haas B."/>
            <person name="Abouelleil A."/>
            <person name="Alvarado L."/>
            <person name="Arachchi H.M."/>
            <person name="Berlin A."/>
            <person name="Chapman S.B."/>
            <person name="Gearin G."/>
            <person name="Goldberg J."/>
            <person name="Griggs A."/>
            <person name="Gujja S."/>
            <person name="Hansen M."/>
            <person name="Heiman D."/>
            <person name="Howarth C."/>
            <person name="Larimer J."/>
            <person name="Lui A."/>
            <person name="MacDonald P.J.P."/>
            <person name="McCowen C."/>
            <person name="Montmayeur A."/>
            <person name="Murphy C."/>
            <person name="Neiman D."/>
            <person name="Pearson M."/>
            <person name="Priest M."/>
            <person name="Roberts A."/>
            <person name="Saif S."/>
            <person name="Shea T."/>
            <person name="Sisk P."/>
            <person name="Stolte C."/>
            <person name="Sykes S."/>
            <person name="Wortman J."/>
            <person name="Nusbaum C."/>
            <person name="Birren B."/>
        </authorList>
    </citation>
    <scope>NUCLEOTIDE SEQUENCE [LARGE SCALE GENOMIC DNA]</scope>
    <source>
        <strain evidence="1 2">CL02T12C30</strain>
    </source>
</reference>
<protein>
    <submittedName>
        <fullName evidence="1">Uncharacterized protein</fullName>
    </submittedName>
</protein>
<sequence length="109" mass="12475">MFNIIYRLYFYPIPRPSPPYIPSPLSLYLIARQGIGKNVVFQREMFSKGQNGQFGHRHNLDMEGDRSSSRRGVLAINAGSDTGDIVRVKPFQMTTDTTFFDADRFALRV</sequence>
<evidence type="ECO:0000313" key="1">
    <source>
        <dbReference type="EMBL" id="EKN19411.1"/>
    </source>
</evidence>